<reference evidence="1" key="2">
    <citation type="submission" date="2020-09" db="EMBL/GenBank/DDBJ databases">
        <authorList>
            <person name="Sun Q."/>
            <person name="Zhou Y."/>
        </authorList>
    </citation>
    <scope>NUCLEOTIDE SEQUENCE</scope>
    <source>
        <strain evidence="1">CGMCC 1.16012</strain>
    </source>
</reference>
<dbReference type="EMBL" id="BMKN01000002">
    <property type="protein sequence ID" value="GGE52705.1"/>
    <property type="molecule type" value="Genomic_DNA"/>
</dbReference>
<organism evidence="1 2">
    <name type="scientific">Actibacterium pelagium</name>
    <dbReference type="NCBI Taxonomy" id="2029103"/>
    <lineage>
        <taxon>Bacteria</taxon>
        <taxon>Pseudomonadati</taxon>
        <taxon>Pseudomonadota</taxon>
        <taxon>Alphaproteobacteria</taxon>
        <taxon>Rhodobacterales</taxon>
        <taxon>Roseobacteraceae</taxon>
        <taxon>Actibacterium</taxon>
    </lineage>
</organism>
<reference evidence="1" key="1">
    <citation type="journal article" date="2014" name="Int. J. Syst. Evol. Microbiol.">
        <title>Complete genome sequence of Corynebacterium casei LMG S-19264T (=DSM 44701T), isolated from a smear-ripened cheese.</title>
        <authorList>
            <consortium name="US DOE Joint Genome Institute (JGI-PGF)"/>
            <person name="Walter F."/>
            <person name="Albersmeier A."/>
            <person name="Kalinowski J."/>
            <person name="Ruckert C."/>
        </authorList>
    </citation>
    <scope>NUCLEOTIDE SEQUENCE</scope>
    <source>
        <strain evidence="1">CGMCC 1.16012</strain>
    </source>
</reference>
<proteinExistence type="predicted"/>
<evidence type="ECO:0000313" key="1">
    <source>
        <dbReference type="EMBL" id="GGE52705.1"/>
    </source>
</evidence>
<evidence type="ECO:0000313" key="2">
    <source>
        <dbReference type="Proteomes" id="UP000606730"/>
    </source>
</evidence>
<accession>A0A917EKA9</accession>
<dbReference type="Proteomes" id="UP000606730">
    <property type="component" value="Unassembled WGS sequence"/>
</dbReference>
<keyword evidence="2" id="KW-1185">Reference proteome</keyword>
<comment type="caution">
    <text evidence="1">The sequence shown here is derived from an EMBL/GenBank/DDBJ whole genome shotgun (WGS) entry which is preliminary data.</text>
</comment>
<name>A0A917EKA9_9RHOB</name>
<gene>
    <name evidence="1" type="ORF">GCM10011517_20600</name>
</gene>
<dbReference type="OrthoDB" id="7772846at2"/>
<dbReference type="AlphaFoldDB" id="A0A917EKA9"/>
<dbReference type="RefSeq" id="WP_095594001.1">
    <property type="nucleotide sequence ID" value="NZ_BMKN01000002.1"/>
</dbReference>
<protein>
    <submittedName>
        <fullName evidence="1">Uncharacterized protein</fullName>
    </submittedName>
</protein>
<sequence length="123" mass="12991">MSELTLTKTAFEGGVWTGVLTGVPSGQSTPVLQVLLRGEVITTAQTSEGDGRHEIRIDLPASVMGEGVQSLLIVPAGETTPLATIRLVAGAPLEQDLQAEINDLRAELDLLKSAFRRHCADTA</sequence>